<keyword evidence="2" id="KW-0732">Signal</keyword>
<organism evidence="3 4">
    <name type="scientific">Neofusicoccum ribis</name>
    <dbReference type="NCBI Taxonomy" id="45134"/>
    <lineage>
        <taxon>Eukaryota</taxon>
        <taxon>Fungi</taxon>
        <taxon>Dikarya</taxon>
        <taxon>Ascomycota</taxon>
        <taxon>Pezizomycotina</taxon>
        <taxon>Dothideomycetes</taxon>
        <taxon>Dothideomycetes incertae sedis</taxon>
        <taxon>Botryosphaeriales</taxon>
        <taxon>Botryosphaeriaceae</taxon>
        <taxon>Neofusicoccum</taxon>
    </lineage>
</organism>
<gene>
    <name evidence="3" type="ORF">SLS56_002197</name>
</gene>
<evidence type="ECO:0000256" key="2">
    <source>
        <dbReference type="SAM" id="SignalP"/>
    </source>
</evidence>
<evidence type="ECO:0000313" key="3">
    <source>
        <dbReference type="EMBL" id="KAL1634504.1"/>
    </source>
</evidence>
<accession>A0ABR3T4K7</accession>
<proteinExistence type="predicted"/>
<dbReference type="Proteomes" id="UP001521116">
    <property type="component" value="Unassembled WGS sequence"/>
</dbReference>
<feature type="signal peptide" evidence="2">
    <location>
        <begin position="1"/>
        <end position="20"/>
    </location>
</feature>
<evidence type="ECO:0000313" key="4">
    <source>
        <dbReference type="Proteomes" id="UP001521116"/>
    </source>
</evidence>
<comment type="caution">
    <text evidence="3">The sequence shown here is derived from an EMBL/GenBank/DDBJ whole genome shotgun (WGS) entry which is preliminary data.</text>
</comment>
<dbReference type="EMBL" id="JAJVDC020000015">
    <property type="protein sequence ID" value="KAL1634504.1"/>
    <property type="molecule type" value="Genomic_DNA"/>
</dbReference>
<protein>
    <submittedName>
        <fullName evidence="3">Uncharacterized protein</fullName>
    </submittedName>
</protein>
<keyword evidence="4" id="KW-1185">Reference proteome</keyword>
<evidence type="ECO:0000256" key="1">
    <source>
        <dbReference type="SAM" id="MobiDB-lite"/>
    </source>
</evidence>
<feature type="region of interest" description="Disordered" evidence="1">
    <location>
        <begin position="319"/>
        <end position="354"/>
    </location>
</feature>
<feature type="chain" id="PRO_5047168720" evidence="2">
    <location>
        <begin position="21"/>
        <end position="354"/>
    </location>
</feature>
<reference evidence="3 4" key="1">
    <citation type="submission" date="2024-02" db="EMBL/GenBank/DDBJ databases">
        <title>De novo assembly and annotation of 12 fungi associated with fruit tree decline syndrome in Ontario, Canada.</title>
        <authorList>
            <person name="Sulman M."/>
            <person name="Ellouze W."/>
            <person name="Ilyukhin E."/>
        </authorList>
    </citation>
    <scope>NUCLEOTIDE SEQUENCE [LARGE SCALE GENOMIC DNA]</scope>
    <source>
        <strain evidence="3 4">M1-105</strain>
    </source>
</reference>
<sequence>MLFLSFALCALPLFTGSAYGAVRFRNQPIGVQRQQKPAPQERKEQGLEKRQLVFPSIPSSFAENIVTLAVEEATPSPIVISSTPLSTVYSYYYPSPSASPTPITQQSQVETTYIPRITTCKGPVVAFEITRETTYPFLNYTSTIYGSAPITCDTLYYTDTTTICATTLTGVGSKVIISECTQDVTFSSDFSTTLVTPRSTVTSDGDRSTITATPSVQLRTTYYLAPWQSMAADMGVLPSDVDVKVCHQRPGNDTMEDCIRMEESWAIIPVTLTSTYTSAVDVLATLTEGPGEYVVGTVSGVFVGNATINWSVRNGIGGSGNARECARDGNRGGQWSWGPANDYVNQHQDENKDR</sequence>
<name>A0ABR3T4K7_9PEZI</name>